<sequence length="1281" mass="142483">MAQDHDNPSRTTSPPRKRRRPPKSCDPCRRRKVRCDREFPCGPCERARTSLQCFYRPAVAVSSPSVDESSMLAASCVPEGHTPPPQPVDRQTQSRPPAPTSQWQPQDQNQYQNMISRDLQSRVRRLEEQLSSPQLSRGTTGPNPSASQAQALRHLHDRVLGAEQQLSDASRPSPPANGWAIPATLPRLRIAPNKTKLFGPSHWLHTAEKFQVLGKFDAKEVEPSLQDVDTRSEFASIFKDCRQLRQAIKDQESVRLNHPVPDLLGTLPTQTVCDVLVNAYFRTFELISPQSIPTHFLMKLVLILTLGTIFYPDRNNRVHLRRLAHTWIYAAQWWLVGPSEKSTVNLDGLQVGCLVLLARQTNSLPATSWLSAGSVLRMAMAMGLHRSPDLFPALSVYQSEMRARLWATVLELTLLSSLDAAMSLPFSLQDVDCTAPSNSNDEQFDPEAETLPTPQSNQHFTDSSIQNLLLKSLRVRVEVVQLVNNQHGQQLSYDTALRLGNELRSACRDIAALFYTSQNQSRHWARTPGMTDFHLRFLDMYLRPYILFLHRPFMIQARKDPRFYLYRKVCLESCIVVASYADHLNLPSDTLDDLIHLTIVGRGCFKGALSFDVITSLGLEIVTQLEEEASTRPVGSSSPFIVDSLDKMAKTHRAPLIQSLEHIQEQLLQIIALGNPSLKRYNFLSAILSQIRAMESGQPIQPAIYETVKESLKKCYSLLQASHAASPPQDSVESLNMGIDSPLGLDFDALTLFVYVTRLTPMSSIDETVTHPVPIVSSFEPQKLSGKEPMAAAGSESENFAQQPLENAIGDSNPDVVLVDFEENDPKNPLNWTPMHKWLIVFVISWMGFVSVFSTMTIVPTAPQILQEFHSHNKIHQTLLVTIWELGEGIGPFFIAPLSERFGRLPVFHIGNLLALCCLIASALSVNIPMLIAFRFLTGCFLSILTLGPAIVGDLFQMEHTGRSMALVMGTQMIADFISPIAGAYIAQSLGWRWSIWLAAIVLGFFSLLLLAVLRETYAVVLLRRKAERLQEERADDKQYRSKHQARVDASTMLESAIKPMQIMAQSPILMLTTSYMATTYGLGSLIFATLTETMESTYPAVFSSGSIGLTFLSLAIGNTIALIFYSLTSDRYVIRQRETKGDAFKPESRLVHLLLAAIILPLGFLIYGWTLESHVQYIVPLIGTCAAGFSMTLAAIPAETYVVDVYEIHGASAIAAGVIFRALAGAFLPLIGPPLYQGIGQGWGNTVLALIAAAFIPPLGLLMRYGDWFHSKERFGKSGR</sequence>
<reference evidence="12" key="2">
    <citation type="submission" date="2020-04" db="EMBL/GenBank/DDBJ databases">
        <authorList>
            <person name="Santos R.A.C."/>
            <person name="Steenwyk J.L."/>
            <person name="Rivero-Menendez O."/>
            <person name="Mead M.E."/>
            <person name="Silva L.P."/>
            <person name="Bastos R.W."/>
            <person name="Alastruey-Izquierdo A."/>
            <person name="Goldman G.H."/>
            <person name="Rokas A."/>
        </authorList>
    </citation>
    <scope>NUCLEOTIDE SEQUENCE</scope>
    <source>
        <strain evidence="12">CNM-CM6805</strain>
    </source>
</reference>
<dbReference type="GO" id="GO:0016020">
    <property type="term" value="C:membrane"/>
    <property type="evidence" value="ECO:0007669"/>
    <property type="project" value="UniProtKB-SubCell"/>
</dbReference>
<feature type="transmembrane region" description="Helical" evidence="9">
    <location>
        <begin position="905"/>
        <end position="926"/>
    </location>
</feature>
<comment type="subcellular location">
    <subcellularLocation>
        <location evidence="1">Membrane</location>
        <topology evidence="1">Multi-pass membrane protein</topology>
    </subcellularLocation>
</comment>
<feature type="transmembrane region" description="Helical" evidence="9">
    <location>
        <begin position="1244"/>
        <end position="1263"/>
    </location>
</feature>
<evidence type="ECO:0000256" key="3">
    <source>
        <dbReference type="ARBA" id="ARBA00022833"/>
    </source>
</evidence>
<evidence type="ECO:0000313" key="13">
    <source>
        <dbReference type="Proteomes" id="UP000653565"/>
    </source>
</evidence>
<feature type="region of interest" description="Disordered" evidence="8">
    <location>
        <begin position="435"/>
        <end position="458"/>
    </location>
</feature>
<feature type="transmembrane region" description="Helical" evidence="9">
    <location>
        <begin position="1108"/>
        <end position="1129"/>
    </location>
</feature>
<dbReference type="Pfam" id="PF04082">
    <property type="entry name" value="Fungal_trans"/>
    <property type="match status" value="1"/>
</dbReference>
<evidence type="ECO:0000313" key="12">
    <source>
        <dbReference type="EMBL" id="KAF4238163.1"/>
    </source>
</evidence>
<feature type="transmembrane region" description="Helical" evidence="9">
    <location>
        <begin position="965"/>
        <end position="988"/>
    </location>
</feature>
<feature type="compositionally biased region" description="Polar residues" evidence="8">
    <location>
        <begin position="129"/>
        <end position="150"/>
    </location>
</feature>
<dbReference type="GO" id="GO:0000978">
    <property type="term" value="F:RNA polymerase II cis-regulatory region sequence-specific DNA binding"/>
    <property type="evidence" value="ECO:0007669"/>
    <property type="project" value="TreeGrafter"/>
</dbReference>
<feature type="transmembrane region" description="Helical" evidence="9">
    <location>
        <begin position="838"/>
        <end position="859"/>
    </location>
</feature>
<feature type="transmembrane region" description="Helical" evidence="9">
    <location>
        <begin position="994"/>
        <end position="1014"/>
    </location>
</feature>
<dbReference type="InterPro" id="IPR011701">
    <property type="entry name" value="MFS"/>
</dbReference>
<evidence type="ECO:0000256" key="9">
    <source>
        <dbReference type="SAM" id="Phobius"/>
    </source>
</evidence>
<feature type="transmembrane region" description="Helical" evidence="9">
    <location>
        <begin position="1209"/>
        <end position="1232"/>
    </location>
</feature>
<dbReference type="InterPro" id="IPR007219">
    <property type="entry name" value="XnlR_reg_dom"/>
</dbReference>
<dbReference type="PROSITE" id="PS50048">
    <property type="entry name" value="ZN2_CY6_FUNGAL_2"/>
    <property type="match status" value="1"/>
</dbReference>
<dbReference type="GO" id="GO:0005634">
    <property type="term" value="C:nucleus"/>
    <property type="evidence" value="ECO:0007669"/>
    <property type="project" value="TreeGrafter"/>
</dbReference>
<keyword evidence="13" id="KW-1185">Reference proteome</keyword>
<feature type="transmembrane region" description="Helical" evidence="9">
    <location>
        <begin position="932"/>
        <end position="953"/>
    </location>
</feature>
<dbReference type="PROSITE" id="PS50850">
    <property type="entry name" value="MFS"/>
    <property type="match status" value="1"/>
</dbReference>
<dbReference type="SUPFAM" id="SSF57701">
    <property type="entry name" value="Zn2/Cys6 DNA-binding domain"/>
    <property type="match status" value="1"/>
</dbReference>
<dbReference type="SMART" id="SM00906">
    <property type="entry name" value="Fungal_trans"/>
    <property type="match status" value="1"/>
</dbReference>
<dbReference type="GO" id="GO:0001228">
    <property type="term" value="F:DNA-binding transcription activator activity, RNA polymerase II-specific"/>
    <property type="evidence" value="ECO:0007669"/>
    <property type="project" value="TreeGrafter"/>
</dbReference>
<feature type="domain" description="Major facilitator superfamily (MFS) profile" evidence="11">
    <location>
        <begin position="840"/>
        <end position="1273"/>
    </location>
</feature>
<comment type="caution">
    <text evidence="12">The sequence shown here is derived from an EMBL/GenBank/DDBJ whole genome shotgun (WGS) entry which is preliminary data.</text>
</comment>
<dbReference type="OrthoDB" id="4337792at2759"/>
<dbReference type="SMART" id="SM00066">
    <property type="entry name" value="GAL4"/>
    <property type="match status" value="1"/>
</dbReference>
<evidence type="ECO:0000256" key="8">
    <source>
        <dbReference type="SAM" id="MobiDB-lite"/>
    </source>
</evidence>
<keyword evidence="6" id="KW-0804">Transcription</keyword>
<dbReference type="CDD" id="cd12148">
    <property type="entry name" value="fungal_TF_MHR"/>
    <property type="match status" value="1"/>
</dbReference>
<evidence type="ECO:0000256" key="2">
    <source>
        <dbReference type="ARBA" id="ARBA00022723"/>
    </source>
</evidence>
<keyword evidence="4" id="KW-0805">Transcription regulation</keyword>
<feature type="region of interest" description="Disordered" evidence="8">
    <location>
        <begin position="127"/>
        <end position="150"/>
    </location>
</feature>
<name>A0A8H4M498_9EURO</name>
<keyword evidence="2" id="KW-0479">Metal-binding</keyword>
<evidence type="ECO:0000256" key="5">
    <source>
        <dbReference type="ARBA" id="ARBA00023125"/>
    </source>
</evidence>
<evidence type="ECO:0000256" key="6">
    <source>
        <dbReference type="ARBA" id="ARBA00023163"/>
    </source>
</evidence>
<dbReference type="SUPFAM" id="SSF103473">
    <property type="entry name" value="MFS general substrate transporter"/>
    <property type="match status" value="1"/>
</dbReference>
<evidence type="ECO:0000256" key="1">
    <source>
        <dbReference type="ARBA" id="ARBA00004141"/>
    </source>
</evidence>
<accession>A0A8H4M498</accession>
<evidence type="ECO:0000259" key="10">
    <source>
        <dbReference type="PROSITE" id="PS50048"/>
    </source>
</evidence>
<feature type="transmembrane region" description="Helical" evidence="9">
    <location>
        <begin position="1069"/>
        <end position="1088"/>
    </location>
</feature>
<dbReference type="GO" id="GO:0022857">
    <property type="term" value="F:transmembrane transporter activity"/>
    <property type="evidence" value="ECO:0007669"/>
    <property type="project" value="InterPro"/>
</dbReference>
<dbReference type="Gene3D" id="1.20.1250.20">
    <property type="entry name" value="MFS general substrate transporter like domains"/>
    <property type="match status" value="1"/>
</dbReference>
<dbReference type="Proteomes" id="UP000653565">
    <property type="component" value="Unassembled WGS sequence"/>
</dbReference>
<feature type="transmembrane region" description="Helical" evidence="9">
    <location>
        <begin position="1150"/>
        <end position="1170"/>
    </location>
</feature>
<keyword evidence="9" id="KW-0472">Membrane</keyword>
<feature type="region of interest" description="Disordered" evidence="8">
    <location>
        <begin position="62"/>
        <end position="110"/>
    </location>
</feature>
<dbReference type="Gene3D" id="4.10.240.10">
    <property type="entry name" value="Zn(2)-C6 fungal-type DNA-binding domain"/>
    <property type="match status" value="1"/>
</dbReference>
<evidence type="ECO:0000256" key="4">
    <source>
        <dbReference type="ARBA" id="ARBA00023015"/>
    </source>
</evidence>
<dbReference type="GO" id="GO:0008270">
    <property type="term" value="F:zinc ion binding"/>
    <property type="evidence" value="ECO:0007669"/>
    <property type="project" value="InterPro"/>
</dbReference>
<keyword evidence="3" id="KW-0862">Zinc</keyword>
<dbReference type="InterPro" id="IPR036864">
    <property type="entry name" value="Zn2-C6_fun-type_DNA-bd_sf"/>
</dbReference>
<evidence type="ECO:0000259" key="11">
    <source>
        <dbReference type="PROSITE" id="PS50850"/>
    </source>
</evidence>
<evidence type="ECO:0008006" key="14">
    <source>
        <dbReference type="Google" id="ProtNLM"/>
    </source>
</evidence>
<dbReference type="Pfam" id="PF07690">
    <property type="entry name" value="MFS_1"/>
    <property type="match status" value="1"/>
</dbReference>
<dbReference type="InterPro" id="IPR001138">
    <property type="entry name" value="Zn2Cys6_DnaBD"/>
</dbReference>
<gene>
    <name evidence="12" type="ORF">CNMCM6805_006617</name>
</gene>
<dbReference type="PROSITE" id="PS00463">
    <property type="entry name" value="ZN2_CY6_FUNGAL_1"/>
    <property type="match status" value="1"/>
</dbReference>
<feature type="transmembrane region" description="Helical" evidence="9">
    <location>
        <begin position="1176"/>
        <end position="1197"/>
    </location>
</feature>
<organism evidence="12 13">
    <name type="scientific">Aspergillus fumigatiaffinis</name>
    <dbReference type="NCBI Taxonomy" id="340414"/>
    <lineage>
        <taxon>Eukaryota</taxon>
        <taxon>Fungi</taxon>
        <taxon>Dikarya</taxon>
        <taxon>Ascomycota</taxon>
        <taxon>Pezizomycotina</taxon>
        <taxon>Eurotiomycetes</taxon>
        <taxon>Eurotiomycetidae</taxon>
        <taxon>Eurotiales</taxon>
        <taxon>Aspergillaceae</taxon>
        <taxon>Aspergillus</taxon>
        <taxon>Aspergillus subgen. Fumigati</taxon>
    </lineage>
</organism>
<keyword evidence="5" id="KW-0238">DNA-binding</keyword>
<protein>
    <recommendedName>
        <fullName evidence="14">Major facilitator superfamily (MFS) profile domain-containing protein</fullName>
    </recommendedName>
</protein>
<keyword evidence="9" id="KW-1133">Transmembrane helix</keyword>
<proteinExistence type="predicted"/>
<dbReference type="PANTHER" id="PTHR31944:SF129">
    <property type="entry name" value="ASPYRIDONES CLUSTER REGULATOR APDR-RELATED"/>
    <property type="match status" value="1"/>
</dbReference>
<dbReference type="InterPro" id="IPR036259">
    <property type="entry name" value="MFS_trans_sf"/>
</dbReference>
<dbReference type="InterPro" id="IPR051430">
    <property type="entry name" value="Fungal_TF_Env_Response"/>
</dbReference>
<keyword evidence="9" id="KW-0812">Transmembrane</keyword>
<dbReference type="PANTHER" id="PTHR31944">
    <property type="entry name" value="HEME-RESPONSIVE ZINC FINGER TRANSCRIPTION FACTOR HAP1"/>
    <property type="match status" value="1"/>
</dbReference>
<feature type="domain" description="Zn(2)-C6 fungal-type" evidence="10">
    <location>
        <begin position="24"/>
        <end position="55"/>
    </location>
</feature>
<feature type="region of interest" description="Disordered" evidence="8">
    <location>
        <begin position="1"/>
        <end position="29"/>
    </location>
</feature>
<dbReference type="CDD" id="cd00067">
    <property type="entry name" value="GAL4"/>
    <property type="match status" value="1"/>
</dbReference>
<dbReference type="EMBL" id="JAAAPX010000040">
    <property type="protein sequence ID" value="KAF4238163.1"/>
    <property type="molecule type" value="Genomic_DNA"/>
</dbReference>
<keyword evidence="7" id="KW-0539">Nucleus</keyword>
<dbReference type="GO" id="GO:0006351">
    <property type="term" value="P:DNA-templated transcription"/>
    <property type="evidence" value="ECO:0007669"/>
    <property type="project" value="InterPro"/>
</dbReference>
<dbReference type="Pfam" id="PF00172">
    <property type="entry name" value="Zn_clus"/>
    <property type="match status" value="1"/>
</dbReference>
<reference evidence="12" key="1">
    <citation type="journal article" date="2020" name="bioRxiv">
        <title>Genomic and phenotypic heterogeneity of clinical isolates of the human pathogens Aspergillus fumigatus, Aspergillus lentulus and Aspergillus fumigatiaffinis.</title>
        <authorList>
            <person name="dos Santos R.A.C."/>
            <person name="Steenwyk J.L."/>
            <person name="Rivero-Menendez O."/>
            <person name="Mead M.E."/>
            <person name="Silva L.P."/>
            <person name="Bastos R.W."/>
            <person name="Alastruey-Izquierdo A."/>
            <person name="Goldman G.H."/>
            <person name="Rokas A."/>
        </authorList>
    </citation>
    <scope>NUCLEOTIDE SEQUENCE</scope>
    <source>
        <strain evidence="12">CNM-CM6805</strain>
    </source>
</reference>
<dbReference type="InterPro" id="IPR020846">
    <property type="entry name" value="MFS_dom"/>
</dbReference>
<evidence type="ECO:0000256" key="7">
    <source>
        <dbReference type="ARBA" id="ARBA00023242"/>
    </source>
</evidence>